<feature type="region of interest" description="Disordered" evidence="1">
    <location>
        <begin position="49"/>
        <end position="84"/>
    </location>
</feature>
<reference evidence="2" key="1">
    <citation type="submission" date="2021-03" db="EMBL/GenBank/DDBJ databases">
        <authorList>
            <person name="Tagirdzhanova G."/>
        </authorList>
    </citation>
    <scope>NUCLEOTIDE SEQUENCE</scope>
</reference>
<sequence>RADALPIEAAVIALAGGDPFFNQVSAPAAVFAVAALIEAAEVAFGQGRGGQRVGADVKTQRADEEGEKAGGDAHGGDVWVGRDG</sequence>
<accession>A0A8H3FPL0</accession>
<name>A0A8H3FPL0_9LECA</name>
<dbReference type="EMBL" id="CAJPDT010000045">
    <property type="protein sequence ID" value="CAF9927089.1"/>
    <property type="molecule type" value="Genomic_DNA"/>
</dbReference>
<keyword evidence="3" id="KW-1185">Reference proteome</keyword>
<dbReference type="Proteomes" id="UP000664534">
    <property type="component" value="Unassembled WGS sequence"/>
</dbReference>
<evidence type="ECO:0000313" key="3">
    <source>
        <dbReference type="Proteomes" id="UP000664534"/>
    </source>
</evidence>
<protein>
    <submittedName>
        <fullName evidence="2">Uncharacterized protein</fullName>
    </submittedName>
</protein>
<evidence type="ECO:0000256" key="1">
    <source>
        <dbReference type="SAM" id="MobiDB-lite"/>
    </source>
</evidence>
<proteinExistence type="predicted"/>
<feature type="non-terminal residue" evidence="2">
    <location>
        <position position="1"/>
    </location>
</feature>
<comment type="caution">
    <text evidence="2">The sequence shown here is derived from an EMBL/GenBank/DDBJ whole genome shotgun (WGS) entry which is preliminary data.</text>
</comment>
<evidence type="ECO:0000313" key="2">
    <source>
        <dbReference type="EMBL" id="CAF9927089.1"/>
    </source>
</evidence>
<dbReference type="AlphaFoldDB" id="A0A8H3FPL0"/>
<organism evidence="2 3">
    <name type="scientific">Imshaugia aleurites</name>
    <dbReference type="NCBI Taxonomy" id="172621"/>
    <lineage>
        <taxon>Eukaryota</taxon>
        <taxon>Fungi</taxon>
        <taxon>Dikarya</taxon>
        <taxon>Ascomycota</taxon>
        <taxon>Pezizomycotina</taxon>
        <taxon>Lecanoromycetes</taxon>
        <taxon>OSLEUM clade</taxon>
        <taxon>Lecanoromycetidae</taxon>
        <taxon>Lecanorales</taxon>
        <taxon>Lecanorineae</taxon>
        <taxon>Parmeliaceae</taxon>
        <taxon>Imshaugia</taxon>
    </lineage>
</organism>
<feature type="compositionally biased region" description="Basic and acidic residues" evidence="1">
    <location>
        <begin position="58"/>
        <end position="84"/>
    </location>
</feature>
<gene>
    <name evidence="2" type="ORF">IMSHALPRED_007118</name>
</gene>